<dbReference type="InterPro" id="IPR006447">
    <property type="entry name" value="Myb_dom_plants"/>
</dbReference>
<dbReference type="FunFam" id="1.10.10.60:FF:000154">
    <property type="entry name" value="Transcription factor SRM1"/>
    <property type="match status" value="1"/>
</dbReference>
<reference evidence="9 10" key="1">
    <citation type="journal article" date="2018" name="Mol. Plant">
        <title>The genome of Artemisia annua provides insight into the evolution of Asteraceae family and artemisinin biosynthesis.</title>
        <authorList>
            <person name="Shen Q."/>
            <person name="Zhang L."/>
            <person name="Liao Z."/>
            <person name="Wang S."/>
            <person name="Yan T."/>
            <person name="Shi P."/>
            <person name="Liu M."/>
            <person name="Fu X."/>
            <person name="Pan Q."/>
            <person name="Wang Y."/>
            <person name="Lv Z."/>
            <person name="Lu X."/>
            <person name="Zhang F."/>
            <person name="Jiang W."/>
            <person name="Ma Y."/>
            <person name="Chen M."/>
            <person name="Hao X."/>
            <person name="Li L."/>
            <person name="Tang Y."/>
            <person name="Lv G."/>
            <person name="Zhou Y."/>
            <person name="Sun X."/>
            <person name="Brodelius P.E."/>
            <person name="Rose J.K.C."/>
            <person name="Tang K."/>
        </authorList>
    </citation>
    <scope>NUCLEOTIDE SEQUENCE [LARGE SCALE GENOMIC DNA]</scope>
    <source>
        <strain evidence="10">cv. Huhao1</strain>
        <tissue evidence="9">Leaf</tissue>
    </source>
</reference>
<comment type="caution">
    <text evidence="9">The sequence shown here is derived from an EMBL/GenBank/DDBJ whole genome shotgun (WGS) entry which is preliminary data.</text>
</comment>
<keyword evidence="3 9" id="KW-0238">DNA-binding</keyword>
<name>A0A2U1MIB5_ARTAN</name>
<dbReference type="OrthoDB" id="118550at2759"/>
<dbReference type="PANTHER" id="PTHR44042">
    <property type="entry name" value="DUPLICATED HOMEODOMAIN-LIKE SUPERFAMILY PROTEIN-RELATED"/>
    <property type="match status" value="1"/>
</dbReference>
<dbReference type="CDD" id="cd00167">
    <property type="entry name" value="SANT"/>
    <property type="match status" value="2"/>
</dbReference>
<dbReference type="EMBL" id="PKPP01005213">
    <property type="protein sequence ID" value="PWA60972.1"/>
    <property type="molecule type" value="Genomic_DNA"/>
</dbReference>
<dbReference type="FunFam" id="1.10.10.60:FF:000009">
    <property type="entry name" value="transcription factor MYB1R1"/>
    <property type="match status" value="1"/>
</dbReference>
<comment type="subcellular location">
    <subcellularLocation>
        <location evidence="1">Nucleus</location>
    </subcellularLocation>
</comment>
<keyword evidence="10" id="KW-1185">Reference proteome</keyword>
<evidence type="ECO:0000256" key="1">
    <source>
        <dbReference type="ARBA" id="ARBA00004123"/>
    </source>
</evidence>
<dbReference type="NCBIfam" id="TIGR01557">
    <property type="entry name" value="myb_SHAQKYF"/>
    <property type="match status" value="1"/>
</dbReference>
<gene>
    <name evidence="9" type="ORF">CTI12_AA377550</name>
</gene>
<feature type="domain" description="SANT" evidence="7">
    <location>
        <begin position="19"/>
        <end position="74"/>
    </location>
</feature>
<feature type="domain" description="Myb-like" evidence="6">
    <location>
        <begin position="16"/>
        <end position="70"/>
    </location>
</feature>
<dbReference type="Gene3D" id="1.10.10.60">
    <property type="entry name" value="Homeodomain-like"/>
    <property type="match status" value="2"/>
</dbReference>
<dbReference type="SUPFAM" id="SSF46689">
    <property type="entry name" value="Homeodomain-like"/>
    <property type="match status" value="2"/>
</dbReference>
<evidence type="ECO:0000259" key="6">
    <source>
        <dbReference type="PROSITE" id="PS50090"/>
    </source>
</evidence>
<evidence type="ECO:0000256" key="5">
    <source>
        <dbReference type="ARBA" id="ARBA00023242"/>
    </source>
</evidence>
<dbReference type="InterPro" id="IPR001005">
    <property type="entry name" value="SANT/Myb"/>
</dbReference>
<sequence>MNRGTESYFIGSTLFFEGTSETKWTQEENKQFEDALALYDRETPDRWHNVAKMIPGKSVNDVMNQYRKLEEDISDIEAGVLVVPGYNMTSDHATLEWVANNQFYSPGGKKCGSNRLPDHEKKKGIPWTEEEHRQFLLGLKKYGKGDWRNISRNFVTTRTPTQVASHAQKYFIRQLSGGKDKRRSSIHDITTVHLNDTTRKTQLPENDTCQKPGEWTTMVTTPQQQHYMVKAIYQWSLPNKQVAANMAFNLPNSSLMMAPLHGSSSHGPQRGHLGTVFQGNC</sequence>
<evidence type="ECO:0000259" key="8">
    <source>
        <dbReference type="PROSITE" id="PS51294"/>
    </source>
</evidence>
<dbReference type="PROSITE" id="PS50090">
    <property type="entry name" value="MYB_LIKE"/>
    <property type="match status" value="2"/>
</dbReference>
<evidence type="ECO:0000313" key="9">
    <source>
        <dbReference type="EMBL" id="PWA60972.1"/>
    </source>
</evidence>
<dbReference type="InterPro" id="IPR017884">
    <property type="entry name" value="SANT_dom"/>
</dbReference>
<dbReference type="AlphaFoldDB" id="A0A2U1MIB5"/>
<feature type="domain" description="Myb-like" evidence="6">
    <location>
        <begin position="119"/>
        <end position="171"/>
    </location>
</feature>
<dbReference type="PROSITE" id="PS51294">
    <property type="entry name" value="HTH_MYB"/>
    <property type="match status" value="1"/>
</dbReference>
<protein>
    <submittedName>
        <fullName evidence="9">Homeodomain-like protein</fullName>
    </submittedName>
</protein>
<accession>A0A2U1MIB5</accession>
<dbReference type="PROSITE" id="PS51293">
    <property type="entry name" value="SANT"/>
    <property type="match status" value="2"/>
</dbReference>
<dbReference type="Proteomes" id="UP000245207">
    <property type="component" value="Unassembled WGS sequence"/>
</dbReference>
<keyword evidence="4" id="KW-0804">Transcription</keyword>
<keyword evidence="5" id="KW-0539">Nucleus</keyword>
<dbReference type="InterPro" id="IPR017930">
    <property type="entry name" value="Myb_dom"/>
</dbReference>
<organism evidence="9 10">
    <name type="scientific">Artemisia annua</name>
    <name type="common">Sweet wormwood</name>
    <dbReference type="NCBI Taxonomy" id="35608"/>
    <lineage>
        <taxon>Eukaryota</taxon>
        <taxon>Viridiplantae</taxon>
        <taxon>Streptophyta</taxon>
        <taxon>Embryophyta</taxon>
        <taxon>Tracheophyta</taxon>
        <taxon>Spermatophyta</taxon>
        <taxon>Magnoliopsida</taxon>
        <taxon>eudicotyledons</taxon>
        <taxon>Gunneridae</taxon>
        <taxon>Pentapetalae</taxon>
        <taxon>asterids</taxon>
        <taxon>campanulids</taxon>
        <taxon>Asterales</taxon>
        <taxon>Asteraceae</taxon>
        <taxon>Asteroideae</taxon>
        <taxon>Anthemideae</taxon>
        <taxon>Artemisiinae</taxon>
        <taxon>Artemisia</taxon>
    </lineage>
</organism>
<dbReference type="GO" id="GO:0009908">
    <property type="term" value="P:flower development"/>
    <property type="evidence" value="ECO:0007669"/>
    <property type="project" value="UniProtKB-ARBA"/>
</dbReference>
<dbReference type="InterPro" id="IPR009057">
    <property type="entry name" value="Homeodomain-like_sf"/>
</dbReference>
<keyword evidence="9" id="KW-0371">Homeobox</keyword>
<keyword evidence="2" id="KW-0805">Transcription regulation</keyword>
<dbReference type="PANTHER" id="PTHR44042:SF58">
    <property type="entry name" value="DUPLICATED HOMEODOMAIN-LIKE SUPERFAMILY PROTEIN"/>
    <property type="match status" value="1"/>
</dbReference>
<evidence type="ECO:0000256" key="3">
    <source>
        <dbReference type="ARBA" id="ARBA00023125"/>
    </source>
</evidence>
<evidence type="ECO:0000256" key="4">
    <source>
        <dbReference type="ARBA" id="ARBA00023163"/>
    </source>
</evidence>
<dbReference type="SMART" id="SM00717">
    <property type="entry name" value="SANT"/>
    <property type="match status" value="2"/>
</dbReference>
<evidence type="ECO:0000256" key="2">
    <source>
        <dbReference type="ARBA" id="ARBA00023015"/>
    </source>
</evidence>
<feature type="domain" description="HTH myb-type" evidence="8">
    <location>
        <begin position="119"/>
        <end position="175"/>
    </location>
</feature>
<evidence type="ECO:0000259" key="7">
    <source>
        <dbReference type="PROSITE" id="PS51293"/>
    </source>
</evidence>
<dbReference type="Pfam" id="PF00249">
    <property type="entry name" value="Myb_DNA-binding"/>
    <property type="match status" value="2"/>
</dbReference>
<dbReference type="STRING" id="35608.A0A2U1MIB5"/>
<dbReference type="GO" id="GO:0003677">
    <property type="term" value="F:DNA binding"/>
    <property type="evidence" value="ECO:0007669"/>
    <property type="project" value="UniProtKB-KW"/>
</dbReference>
<dbReference type="GO" id="GO:0048262">
    <property type="term" value="P:determination of dorsal/ventral asymmetry"/>
    <property type="evidence" value="ECO:0007669"/>
    <property type="project" value="UniProtKB-ARBA"/>
</dbReference>
<proteinExistence type="predicted"/>
<evidence type="ECO:0000313" key="10">
    <source>
        <dbReference type="Proteomes" id="UP000245207"/>
    </source>
</evidence>
<feature type="domain" description="SANT" evidence="7">
    <location>
        <begin position="127"/>
        <end position="175"/>
    </location>
</feature>
<dbReference type="GO" id="GO:0005634">
    <property type="term" value="C:nucleus"/>
    <property type="evidence" value="ECO:0007669"/>
    <property type="project" value="UniProtKB-SubCell"/>
</dbReference>